<feature type="region of interest" description="Disordered" evidence="1">
    <location>
        <begin position="20"/>
        <end position="60"/>
    </location>
</feature>
<name>F7ZME9_ROSLO</name>
<dbReference type="HOGENOM" id="CLU_2344879_0_0_5"/>
<geneLocation type="plasmid" evidence="2 3">
    <name>pRLO149_83</name>
</geneLocation>
<dbReference type="Proteomes" id="UP000001353">
    <property type="component" value="Plasmid pRLO149_83"/>
</dbReference>
<dbReference type="KEGG" id="rli:RLO149_p830550"/>
<organism evidence="2 3">
    <name type="scientific">Roseobacter litoralis (strain ATCC 49566 / DSM 6996 / JCM 21268 / NBRC 15278 / OCh 149)</name>
    <dbReference type="NCBI Taxonomy" id="391595"/>
    <lineage>
        <taxon>Bacteria</taxon>
        <taxon>Pseudomonadati</taxon>
        <taxon>Pseudomonadota</taxon>
        <taxon>Alphaproteobacteria</taxon>
        <taxon>Rhodobacterales</taxon>
        <taxon>Roseobacteraceae</taxon>
        <taxon>Roseobacter</taxon>
    </lineage>
</organism>
<protein>
    <submittedName>
        <fullName evidence="2">Uncharacterized protein</fullName>
    </submittedName>
</protein>
<dbReference type="AlphaFoldDB" id="F7ZME9"/>
<feature type="compositionally biased region" description="Basic and acidic residues" evidence="1">
    <location>
        <begin position="20"/>
        <end position="36"/>
    </location>
</feature>
<evidence type="ECO:0000313" key="2">
    <source>
        <dbReference type="EMBL" id="AEI96486.1"/>
    </source>
</evidence>
<sequence length="97" mass="10445">MPKQIPAIGSRHSICVGMIDHRGSGDRAPKNIDGHDLSGPIRTDQRVRGQAGPLSRGSMDPCVAIPENDCQGINIRSFFINAAAGSHPQNHDTFLFL</sequence>
<evidence type="ECO:0000313" key="3">
    <source>
        <dbReference type="Proteomes" id="UP000001353"/>
    </source>
</evidence>
<keyword evidence="2" id="KW-0614">Plasmid</keyword>
<reference evidence="2 3" key="1">
    <citation type="journal article" date="2011" name="BMC Genomics">
        <title>Comparative genome analysis and genome-guided physiological analysis of Roseobacter litoralis.</title>
        <authorList>
            <person name="Kalhoefer D."/>
            <person name="Thole S."/>
            <person name="Voget S."/>
            <person name="Lehmann R."/>
            <person name="Liesegang H."/>
            <person name="Wollher A."/>
            <person name="Daniel R."/>
            <person name="Simon M."/>
            <person name="Brinkhoff T."/>
        </authorList>
    </citation>
    <scope>NUCLEOTIDE SEQUENCE [LARGE SCALE GENOMIC DNA]</scope>
    <source>
        <strain evidence="3">ATCC 49566 / DSM 6996 / JCM 21268 / NBRC 15278 / OCh 149</strain>
    </source>
</reference>
<gene>
    <name evidence="2" type="ordered locus">RLO149_p830550</name>
</gene>
<proteinExistence type="predicted"/>
<keyword evidence="3" id="KW-1185">Reference proteome</keyword>
<accession>F7ZME9</accession>
<evidence type="ECO:0000256" key="1">
    <source>
        <dbReference type="SAM" id="MobiDB-lite"/>
    </source>
</evidence>
<dbReference type="EMBL" id="CP002625">
    <property type="protein sequence ID" value="AEI96486.1"/>
    <property type="molecule type" value="Genomic_DNA"/>
</dbReference>